<dbReference type="Proteomes" id="UP000290189">
    <property type="component" value="Unassembled WGS sequence"/>
</dbReference>
<keyword evidence="3" id="KW-0106">Calcium</keyword>
<evidence type="ECO:0000256" key="4">
    <source>
        <dbReference type="PROSITE-ProRule" id="PRU00221"/>
    </source>
</evidence>
<dbReference type="SUPFAM" id="SSF50978">
    <property type="entry name" value="WD40 repeat-like"/>
    <property type="match status" value="2"/>
</dbReference>
<evidence type="ECO:0000313" key="7">
    <source>
        <dbReference type="EMBL" id="SPQ98167.1"/>
    </source>
</evidence>
<dbReference type="InterPro" id="IPR002048">
    <property type="entry name" value="EF_hand_dom"/>
</dbReference>
<dbReference type="InterPro" id="IPR011992">
    <property type="entry name" value="EF-hand-dom_pair"/>
</dbReference>
<evidence type="ECO:0000313" key="8">
    <source>
        <dbReference type="Proteomes" id="UP000290189"/>
    </source>
</evidence>
<reference evidence="7 8" key="1">
    <citation type="submission" date="2018-03" db="EMBL/GenBank/DDBJ databases">
        <authorList>
            <person name="Fogelqvist J."/>
        </authorList>
    </citation>
    <scope>NUCLEOTIDE SEQUENCE [LARGE SCALE GENOMIC DNA]</scope>
</reference>
<dbReference type="PROSITE" id="PS50294">
    <property type="entry name" value="WD_REPEATS_REGION"/>
    <property type="match status" value="3"/>
</dbReference>
<feature type="compositionally biased region" description="Polar residues" evidence="5">
    <location>
        <begin position="1028"/>
        <end position="1039"/>
    </location>
</feature>
<keyword evidence="7" id="KW-0496">Mitochondrion</keyword>
<feature type="region of interest" description="Disordered" evidence="5">
    <location>
        <begin position="1021"/>
        <end position="1080"/>
    </location>
</feature>
<dbReference type="GO" id="GO:0005509">
    <property type="term" value="F:calcium ion binding"/>
    <property type="evidence" value="ECO:0007669"/>
    <property type="project" value="InterPro"/>
</dbReference>
<dbReference type="Pfam" id="PF00400">
    <property type="entry name" value="WD40"/>
    <property type="match status" value="3"/>
</dbReference>
<dbReference type="Gene3D" id="1.10.238.10">
    <property type="entry name" value="EF-hand"/>
    <property type="match status" value="1"/>
</dbReference>
<evidence type="ECO:0000256" key="3">
    <source>
        <dbReference type="ARBA" id="ARBA00022837"/>
    </source>
</evidence>
<feature type="domain" description="EF-hand" evidence="6">
    <location>
        <begin position="155"/>
        <end position="190"/>
    </location>
</feature>
<dbReference type="InterPro" id="IPR018247">
    <property type="entry name" value="EF_Hand_1_Ca_BS"/>
</dbReference>
<feature type="compositionally biased region" description="Low complexity" evidence="5">
    <location>
        <begin position="1040"/>
        <end position="1055"/>
    </location>
</feature>
<sequence>MSTYSIRLVPGRPIAGLSGKLTSAARSVAGARTADRAAPNATANGNAGDGGRQSAAHRVGVVRRPPHGTPQVVLGDDDARGTPRSMLNEHISVLRNVMQAILLSLDAIGLDIIQDQFAKCSNHEMTIEQFVTMMVRMTCHPTAGLFEQVLVDRVEVAQALAELFDTMDLDGNHTIEFGEFLETCIHWGLSAGSGIESRQVLSAPLQKFTMGPTAHVDKRTTRTLLTYIEPLDIVLLFQPNAKKIKLVDPDYLNVTKTLHLGNKNVSAFEWIPYDSTGIVRKLLATSAPKAIQLWEGMSTGGRFTVQSEIPIRIAVTCLKWMPAADLLLGGGTNGVLYGWNLDGVMKKSLTGHSCGITTLLVVPGSHQVLTGSSDRTIRLWDFEFGHGLKMHYKGHQGKVTCLAVNNEGKEFVSGSSANELLVWSLTDRNVLHSINGHKHAVTFVTFVPGSPEFISGDQSGTFMIWDTRLTFSLVQTLSAAEQGFYIGATLCTKRDARLVVPFDVDLMSWDQKTQRPLMRRKREVTEHIEEYLIYAAYVDVTCSFITATSRTVTFWNALNGCLKEQYDDLMDGYEISAICIDDTQRKIIIGDVTGRIRVFNSMSGRVMKVLEGHSGEVIALQYVSSIKTVVSLGRDLHFKAHDEAPQQHCPVILNVNLHHHSVESPTAIATSSNLGVMAVGDSHGRIIIWDIQLGALLEHIRPAISNAIATMKILDPYPLLAVADGTPSVVIYALHPLSSHAQCLQIVDGRAGDIISLTFDGIRSLLYTGDAIGNVAGYSMQHMLDDKGIHPVSTTSFDKDARMTAMRASIVLHHGSVLDRRPTLKHLASLNTYGLPRTYSFRPCDTAISLLGHIQDPTSLVVLSYSPHLSVWTPSGEPLGKVGTLDISRRSLQATAWKFPVNTERRLARANAVAAQVVQIMDQDPGGHDFLLRLDQRKRMATRAVDSAASAADFDESGSSDTTQGGPRRRSSLATLSSLMSLNSNVFVTQHAGAPLVRQKMSTAGMDPVRAFPRTWKKSNLGIMESPPISNAPSRMNTQRSLSGRSLHSASSMRRSSSEAIGIKKQSVYQTRSKLRSKAI</sequence>
<dbReference type="InterPro" id="IPR001680">
    <property type="entry name" value="WD40_rpt"/>
</dbReference>
<protein>
    <recommendedName>
        <fullName evidence="6">EF-hand domain-containing protein</fullName>
    </recommendedName>
</protein>
<dbReference type="InterPro" id="IPR036322">
    <property type="entry name" value="WD40_repeat_dom_sf"/>
</dbReference>
<dbReference type="PROSITE" id="PS00018">
    <property type="entry name" value="EF_HAND_1"/>
    <property type="match status" value="1"/>
</dbReference>
<feature type="repeat" description="WD" evidence="4">
    <location>
        <begin position="349"/>
        <end position="390"/>
    </location>
</feature>
<evidence type="ECO:0000256" key="5">
    <source>
        <dbReference type="SAM" id="MobiDB-lite"/>
    </source>
</evidence>
<feature type="region of interest" description="Disordered" evidence="5">
    <location>
        <begin position="948"/>
        <end position="970"/>
    </location>
</feature>
<dbReference type="PANTHER" id="PTHR19848">
    <property type="entry name" value="WD40 REPEAT PROTEIN"/>
    <property type="match status" value="1"/>
</dbReference>
<dbReference type="SUPFAM" id="SSF47473">
    <property type="entry name" value="EF-hand"/>
    <property type="match status" value="1"/>
</dbReference>
<organism evidence="7 8">
    <name type="scientific">Plasmodiophora brassicae</name>
    <name type="common">Clubroot disease agent</name>
    <dbReference type="NCBI Taxonomy" id="37360"/>
    <lineage>
        <taxon>Eukaryota</taxon>
        <taxon>Sar</taxon>
        <taxon>Rhizaria</taxon>
        <taxon>Endomyxa</taxon>
        <taxon>Phytomyxea</taxon>
        <taxon>Plasmodiophorida</taxon>
        <taxon>Plasmodiophoridae</taxon>
        <taxon>Plasmodiophora</taxon>
    </lineage>
</organism>
<geneLocation type="mitochondrion" evidence="7"/>
<dbReference type="Gene3D" id="2.130.10.10">
    <property type="entry name" value="YVTN repeat-like/Quinoprotein amine dehydrogenase"/>
    <property type="match status" value="3"/>
</dbReference>
<dbReference type="PROSITE" id="PS00678">
    <property type="entry name" value="WD_REPEATS_1"/>
    <property type="match status" value="1"/>
</dbReference>
<feature type="region of interest" description="Disordered" evidence="5">
    <location>
        <begin position="32"/>
        <end position="54"/>
    </location>
</feature>
<gene>
    <name evidence="7" type="ORF">PLBR_LOCUS5382</name>
</gene>
<feature type="repeat" description="WD" evidence="4">
    <location>
        <begin position="392"/>
        <end position="433"/>
    </location>
</feature>
<keyword evidence="1 4" id="KW-0853">WD repeat</keyword>
<name>A0A3P3YDA1_PLABS</name>
<dbReference type="SMART" id="SM00320">
    <property type="entry name" value="WD40"/>
    <property type="match status" value="9"/>
</dbReference>
<keyword evidence="2" id="KW-0677">Repeat</keyword>
<proteinExistence type="predicted"/>
<accession>A0A3P3YDA1</accession>
<evidence type="ECO:0000256" key="1">
    <source>
        <dbReference type="ARBA" id="ARBA00022574"/>
    </source>
</evidence>
<dbReference type="PROSITE" id="PS50082">
    <property type="entry name" value="WD_REPEATS_2"/>
    <property type="match status" value="3"/>
</dbReference>
<dbReference type="PROSITE" id="PS50222">
    <property type="entry name" value="EF_HAND_2"/>
    <property type="match status" value="1"/>
</dbReference>
<dbReference type="InterPro" id="IPR019775">
    <property type="entry name" value="WD40_repeat_CS"/>
</dbReference>
<evidence type="ECO:0000256" key="2">
    <source>
        <dbReference type="ARBA" id="ARBA00022737"/>
    </source>
</evidence>
<feature type="repeat" description="WD" evidence="4">
    <location>
        <begin position="434"/>
        <end position="468"/>
    </location>
</feature>
<evidence type="ECO:0000259" key="6">
    <source>
        <dbReference type="PROSITE" id="PS50222"/>
    </source>
</evidence>
<dbReference type="PANTHER" id="PTHR19848:SF8">
    <property type="entry name" value="F-BOX AND WD REPEAT DOMAIN CONTAINING 7"/>
    <property type="match status" value="1"/>
</dbReference>
<feature type="compositionally biased region" description="Low complexity" evidence="5">
    <location>
        <begin position="37"/>
        <end position="46"/>
    </location>
</feature>
<dbReference type="EMBL" id="OVEO01000009">
    <property type="protein sequence ID" value="SPQ98167.1"/>
    <property type="molecule type" value="Genomic_DNA"/>
</dbReference>
<dbReference type="AlphaFoldDB" id="A0A3P3YDA1"/>
<dbReference type="InterPro" id="IPR015943">
    <property type="entry name" value="WD40/YVTN_repeat-like_dom_sf"/>
</dbReference>